<keyword evidence="3" id="KW-0378">Hydrolase</keyword>
<dbReference type="InterPro" id="IPR013320">
    <property type="entry name" value="ConA-like_dom_sf"/>
</dbReference>
<dbReference type="InterPro" id="IPR050546">
    <property type="entry name" value="Glycosyl_Hydrlase_16"/>
</dbReference>
<dbReference type="EMBL" id="FUZZ01000001">
    <property type="protein sequence ID" value="SKD00976.1"/>
    <property type="molecule type" value="Genomic_DNA"/>
</dbReference>
<dbReference type="Proteomes" id="UP000190166">
    <property type="component" value="Unassembled WGS sequence"/>
</dbReference>
<dbReference type="PANTHER" id="PTHR10963">
    <property type="entry name" value="GLYCOSYL HYDROLASE-RELATED"/>
    <property type="match status" value="1"/>
</dbReference>
<dbReference type="GO" id="GO:0004553">
    <property type="term" value="F:hydrolase activity, hydrolyzing O-glycosyl compounds"/>
    <property type="evidence" value="ECO:0007669"/>
    <property type="project" value="InterPro"/>
</dbReference>
<protein>
    <submittedName>
        <fullName evidence="3">Glycosyl hydrolases family 16</fullName>
    </submittedName>
</protein>
<dbReference type="Pfam" id="PF00722">
    <property type="entry name" value="Glyco_hydro_16"/>
    <property type="match status" value="1"/>
</dbReference>
<dbReference type="GO" id="GO:0005975">
    <property type="term" value="P:carbohydrate metabolic process"/>
    <property type="evidence" value="ECO:0007669"/>
    <property type="project" value="InterPro"/>
</dbReference>
<name>A0A1T5NKT6_9BACT</name>
<feature type="domain" description="GH16" evidence="2">
    <location>
        <begin position="1"/>
        <end position="272"/>
    </location>
</feature>
<comment type="similarity">
    <text evidence="1">Belongs to the glycosyl hydrolase 16 family.</text>
</comment>
<dbReference type="STRING" id="393003.SAMN05660461_2020"/>
<gene>
    <name evidence="3" type="ORF">SAMN05660461_2020</name>
</gene>
<keyword evidence="4" id="KW-1185">Reference proteome</keyword>
<evidence type="ECO:0000313" key="4">
    <source>
        <dbReference type="Proteomes" id="UP000190166"/>
    </source>
</evidence>
<dbReference type="InterPro" id="IPR000757">
    <property type="entry name" value="Beta-glucanase-like"/>
</dbReference>
<evidence type="ECO:0000313" key="3">
    <source>
        <dbReference type="EMBL" id="SKD00976.1"/>
    </source>
</evidence>
<dbReference type="SUPFAM" id="SSF49899">
    <property type="entry name" value="Concanavalin A-like lectins/glucanases"/>
    <property type="match status" value="1"/>
</dbReference>
<dbReference type="CDD" id="cd08023">
    <property type="entry name" value="GH16_laminarinase_like"/>
    <property type="match status" value="1"/>
</dbReference>
<dbReference type="PANTHER" id="PTHR10963:SF55">
    <property type="entry name" value="GLYCOSIDE HYDROLASE FAMILY 16 PROTEIN"/>
    <property type="match status" value="1"/>
</dbReference>
<accession>A0A1T5NKT6</accession>
<dbReference type="PROSITE" id="PS51762">
    <property type="entry name" value="GH16_2"/>
    <property type="match status" value="1"/>
</dbReference>
<dbReference type="Gene3D" id="2.60.120.200">
    <property type="match status" value="1"/>
</dbReference>
<reference evidence="3 4" key="1">
    <citation type="submission" date="2017-02" db="EMBL/GenBank/DDBJ databases">
        <authorList>
            <person name="Peterson S.W."/>
        </authorList>
    </citation>
    <scope>NUCLEOTIDE SEQUENCE [LARGE SCALE GENOMIC DNA]</scope>
    <source>
        <strain evidence="3 4">DSM 18108</strain>
    </source>
</reference>
<sequence length="272" mass="30932">MNLNLMKYIIVLLITIGCSGIAQSQSLKRHKKWQLAWSDEFNYQGLPDSTKWGYQTGRSGWGNNELQLYTAADTSNAKVENGSLYITARNTGSGDNKYTSARMITKEKGDWKYGKLEVKAKLPGGRGLWPAIWMLSTDDEYGGWPASGEIDVMEHVGYMKDSIFGSLHSKSYNHVIGTQKTKGIYIKRPYDKFHVYAVEWTPENITFLLDGKVYYQVANEHKTAAEWPFDKRFYLLLNVAVGGNWGGKEGVDDTVFPAAMQVDYVRMYKWVE</sequence>
<evidence type="ECO:0000259" key="2">
    <source>
        <dbReference type="PROSITE" id="PS51762"/>
    </source>
</evidence>
<dbReference type="AlphaFoldDB" id="A0A1T5NKT6"/>
<organism evidence="3 4">
    <name type="scientific">Chitinophaga ginsengisegetis</name>
    <dbReference type="NCBI Taxonomy" id="393003"/>
    <lineage>
        <taxon>Bacteria</taxon>
        <taxon>Pseudomonadati</taxon>
        <taxon>Bacteroidota</taxon>
        <taxon>Chitinophagia</taxon>
        <taxon>Chitinophagales</taxon>
        <taxon>Chitinophagaceae</taxon>
        <taxon>Chitinophaga</taxon>
    </lineage>
</organism>
<evidence type="ECO:0000256" key="1">
    <source>
        <dbReference type="ARBA" id="ARBA00006865"/>
    </source>
</evidence>
<dbReference type="PROSITE" id="PS51257">
    <property type="entry name" value="PROKAR_LIPOPROTEIN"/>
    <property type="match status" value="1"/>
</dbReference>
<proteinExistence type="inferred from homology"/>